<proteinExistence type="inferred from homology"/>
<evidence type="ECO:0000256" key="6">
    <source>
        <dbReference type="ARBA" id="ARBA00023239"/>
    </source>
</evidence>
<keyword evidence="8" id="KW-0671">Queuosine biosynthesis</keyword>
<dbReference type="NCBIfam" id="TIGR03367">
    <property type="entry name" value="queuosine_QueD"/>
    <property type="match status" value="1"/>
</dbReference>
<dbReference type="SUPFAM" id="SSF55620">
    <property type="entry name" value="Tetrahydrobiopterin biosynthesis enzymes-like"/>
    <property type="match status" value="1"/>
</dbReference>
<evidence type="ECO:0000313" key="10">
    <source>
        <dbReference type="Proteomes" id="UP000765845"/>
    </source>
</evidence>
<accession>A0ABX1GCZ6</accession>
<keyword evidence="5 8" id="KW-0862">Zinc</keyword>
<dbReference type="PIRSF" id="PIRSF006113">
    <property type="entry name" value="PTP_synth"/>
    <property type="match status" value="1"/>
</dbReference>
<keyword evidence="10" id="KW-1185">Reference proteome</keyword>
<comment type="similarity">
    <text evidence="2 8">Belongs to the PTPS family. QueD subfamily.</text>
</comment>
<organism evidence="9 10">
    <name type="scientific">Spongiibacter thalassae</name>
    <dbReference type="NCBI Taxonomy" id="2721624"/>
    <lineage>
        <taxon>Bacteria</taxon>
        <taxon>Pseudomonadati</taxon>
        <taxon>Pseudomonadota</taxon>
        <taxon>Gammaproteobacteria</taxon>
        <taxon>Cellvibrionales</taxon>
        <taxon>Spongiibacteraceae</taxon>
        <taxon>Spongiibacter</taxon>
    </lineage>
</organism>
<dbReference type="Gene3D" id="3.30.479.10">
    <property type="entry name" value="6-pyruvoyl tetrahydropterin synthase/QueD"/>
    <property type="match status" value="1"/>
</dbReference>
<evidence type="ECO:0000313" key="9">
    <source>
        <dbReference type="EMBL" id="NKI16815.1"/>
    </source>
</evidence>
<sequence length="121" mass="13498">MEIFKEFSFEAAHRLPNVPEGHKCARLHGHSFLLRVVVGGEPGAHSGWIMDFGDIKAAVKPIIDQLDHYYLNDIPGLENPTSENIAIWIWDQLKPALAPLKRIEMRETCTSGCSYSGPVAE</sequence>
<comment type="caution">
    <text evidence="9">The sequence shown here is derived from an EMBL/GenBank/DDBJ whole genome shotgun (WGS) entry which is preliminary data.</text>
</comment>
<evidence type="ECO:0000256" key="7">
    <source>
        <dbReference type="ARBA" id="ARBA00048807"/>
    </source>
</evidence>
<evidence type="ECO:0000256" key="1">
    <source>
        <dbReference type="ARBA" id="ARBA00005061"/>
    </source>
</evidence>
<comment type="cofactor">
    <cofactor evidence="8">
        <name>Zn(2+)</name>
        <dbReference type="ChEBI" id="CHEBI:29105"/>
    </cofactor>
    <text evidence="8">Binds 1 zinc ion per subunit.</text>
</comment>
<dbReference type="EMBL" id="JAAWWK010000002">
    <property type="protein sequence ID" value="NKI16815.1"/>
    <property type="molecule type" value="Genomic_DNA"/>
</dbReference>
<evidence type="ECO:0000256" key="4">
    <source>
        <dbReference type="ARBA" id="ARBA00022723"/>
    </source>
</evidence>
<keyword evidence="4 8" id="KW-0479">Metal-binding</keyword>
<keyword evidence="6 8" id="KW-0456">Lyase</keyword>
<dbReference type="PANTHER" id="PTHR12589:SF7">
    <property type="entry name" value="6-PYRUVOYL TETRAHYDROBIOPTERIN SYNTHASE"/>
    <property type="match status" value="1"/>
</dbReference>
<evidence type="ECO:0000256" key="5">
    <source>
        <dbReference type="ARBA" id="ARBA00022833"/>
    </source>
</evidence>
<evidence type="ECO:0000256" key="2">
    <source>
        <dbReference type="ARBA" id="ARBA00008900"/>
    </source>
</evidence>
<protein>
    <recommendedName>
        <fullName evidence="3 8">6-carboxy-5,6,7,8-tetrahydropterin synthase</fullName>
        <ecNumber evidence="8">4.-.-.-</ecNumber>
    </recommendedName>
</protein>
<evidence type="ECO:0000256" key="8">
    <source>
        <dbReference type="PIRNR" id="PIRNR006113"/>
    </source>
</evidence>
<dbReference type="Proteomes" id="UP000765845">
    <property type="component" value="Unassembled WGS sequence"/>
</dbReference>
<dbReference type="Pfam" id="PF01242">
    <property type="entry name" value="PTPS"/>
    <property type="match status" value="1"/>
</dbReference>
<dbReference type="PANTHER" id="PTHR12589">
    <property type="entry name" value="PYRUVOYL TETRAHYDROBIOPTERIN SYNTHASE"/>
    <property type="match status" value="1"/>
</dbReference>
<gene>
    <name evidence="9" type="primary">queD</name>
    <name evidence="9" type="ORF">HCU74_05190</name>
</gene>
<dbReference type="InterPro" id="IPR038418">
    <property type="entry name" value="6-PTP_synth/QueD_sf"/>
</dbReference>
<evidence type="ECO:0000256" key="3">
    <source>
        <dbReference type="ARBA" id="ARBA00018141"/>
    </source>
</evidence>
<reference evidence="9 10" key="1">
    <citation type="submission" date="2020-04" db="EMBL/GenBank/DDBJ databases">
        <authorList>
            <person name="Yoon J."/>
        </authorList>
    </citation>
    <scope>NUCLEOTIDE SEQUENCE [LARGE SCALE GENOMIC DNA]</scope>
    <source>
        <strain evidence="9 10">KMU-166</strain>
    </source>
</reference>
<dbReference type="InterPro" id="IPR007115">
    <property type="entry name" value="6-PTP_synth/QueD"/>
</dbReference>
<dbReference type="EC" id="4.-.-.-" evidence="8"/>
<name>A0ABX1GCZ6_9GAMM</name>
<dbReference type="RefSeq" id="WP_168449365.1">
    <property type="nucleotide sequence ID" value="NZ_JAAWWK010000002.1"/>
</dbReference>
<comment type="catalytic activity">
    <reaction evidence="7 8">
        <text>7,8-dihydroneopterin 3'-triphosphate + H2O = 6-carboxy-5,6,7,8-tetrahydropterin + triphosphate + acetaldehyde + 2 H(+)</text>
        <dbReference type="Rhea" id="RHEA:27966"/>
        <dbReference type="ChEBI" id="CHEBI:15343"/>
        <dbReference type="ChEBI" id="CHEBI:15377"/>
        <dbReference type="ChEBI" id="CHEBI:15378"/>
        <dbReference type="ChEBI" id="CHEBI:18036"/>
        <dbReference type="ChEBI" id="CHEBI:58462"/>
        <dbReference type="ChEBI" id="CHEBI:61032"/>
        <dbReference type="EC" id="4.1.2.50"/>
    </reaction>
</comment>
<comment type="pathway">
    <text evidence="1 8">Purine metabolism; 7-cyano-7-deazaguanine biosynthesis.</text>
</comment>